<dbReference type="InterPro" id="IPR036890">
    <property type="entry name" value="HATPase_C_sf"/>
</dbReference>
<evidence type="ECO:0000313" key="4">
    <source>
        <dbReference type="EMBL" id="PRD57083.1"/>
    </source>
</evidence>
<protein>
    <recommendedName>
        <fullName evidence="3">Signal transduction histidine kinase internal region domain-containing protein</fullName>
    </recommendedName>
</protein>
<keyword evidence="2" id="KW-1133">Transmembrane helix</keyword>
<dbReference type="GO" id="GO:0000155">
    <property type="term" value="F:phosphorelay sensor kinase activity"/>
    <property type="evidence" value="ECO:0007669"/>
    <property type="project" value="InterPro"/>
</dbReference>
<evidence type="ECO:0000256" key="2">
    <source>
        <dbReference type="SAM" id="Phobius"/>
    </source>
</evidence>
<dbReference type="InterPro" id="IPR050640">
    <property type="entry name" value="Bact_2-comp_sensor_kinase"/>
</dbReference>
<dbReference type="RefSeq" id="WP_105724533.1">
    <property type="nucleotide sequence ID" value="NZ_PVBS01000001.1"/>
</dbReference>
<keyword evidence="1" id="KW-0175">Coiled coil</keyword>
<dbReference type="OrthoDB" id="9809670at2"/>
<dbReference type="PANTHER" id="PTHR34220">
    <property type="entry name" value="SENSOR HISTIDINE KINASE YPDA"/>
    <property type="match status" value="1"/>
</dbReference>
<dbReference type="AlphaFoldDB" id="A0A2S9JV15"/>
<dbReference type="EMBL" id="PVBS01000001">
    <property type="protein sequence ID" value="PRD57083.1"/>
    <property type="molecule type" value="Genomic_DNA"/>
</dbReference>
<keyword evidence="2" id="KW-0472">Membrane</keyword>
<dbReference type="GO" id="GO:0016020">
    <property type="term" value="C:membrane"/>
    <property type="evidence" value="ECO:0007669"/>
    <property type="project" value="InterPro"/>
</dbReference>
<sequence>MKDRFFKNIKFCHWVFVVFCIVGCTTKERENGTAVNIEVKKDFRQLEQEAQRLPIDEQASFWKSKIQEISYSRLPEVKARMYYRLAGTYYNKGDLDSLNYYMRKAWDVLEGVDADSEILTLLNYGEGNIATIEGNIHLENYYFNLAAQFIVSDSLMDLTPVQKASIFMATAQSDARLNQYSQAMIWNRKAIQNLQYDEAPVRLQYRAYRQLANNFRLSSEGSLDSVYHYIQIIDTLWQNNRETINPRFLYDEKAHYYQELHKFDSAVVYHHKILKLDEEILEAEPRHPPSHTNLFKDYINLSQNYLQLNEIEQAENFMRMAEDFIAQDSTYLTDVEYLLFREALVNYYFNTQQYDRAFAEYNLLSEKNKAVYENKYTQSIAEMATIYKLRANENHIMNLNQQVLMTENKLAQNRLWLIIAGLSALLAIAIVVILYFGRKQLILKEEKEKVQLQKRAMELQQQLLRTQMEPHFIFNTLAALQSYIRIEEKDKALRYLNQFSRLLRNSLELSRENWVPMDDEIETLEYYLGLQQMRYDDSFDYEIKKSDTEEDYQVLIPPMLIQPFVENAILYGVSNTSERGKIEIKLNLRNDALEVVVIDNGPGIKTLKQKPDGKKKSLSTTISRERLAILAKEKGIEVQVNILDRNEMDKNLTGTQVELIIPIERDF</sequence>
<keyword evidence="5" id="KW-1185">Reference proteome</keyword>
<dbReference type="InterPro" id="IPR010559">
    <property type="entry name" value="Sig_transdc_His_kin_internal"/>
</dbReference>
<dbReference type="SUPFAM" id="SSF48452">
    <property type="entry name" value="TPR-like"/>
    <property type="match status" value="1"/>
</dbReference>
<evidence type="ECO:0000259" key="3">
    <source>
        <dbReference type="Pfam" id="PF06580"/>
    </source>
</evidence>
<dbReference type="Proteomes" id="UP000238642">
    <property type="component" value="Unassembled WGS sequence"/>
</dbReference>
<dbReference type="InterPro" id="IPR011990">
    <property type="entry name" value="TPR-like_helical_dom_sf"/>
</dbReference>
<feature type="transmembrane region" description="Helical" evidence="2">
    <location>
        <begin position="415"/>
        <end position="437"/>
    </location>
</feature>
<gene>
    <name evidence="4" type="ORF">C5749_07720</name>
</gene>
<dbReference type="SUPFAM" id="SSF55874">
    <property type="entry name" value="ATPase domain of HSP90 chaperone/DNA topoisomerase II/histidine kinase"/>
    <property type="match status" value="1"/>
</dbReference>
<feature type="domain" description="Signal transduction histidine kinase internal region" evidence="3">
    <location>
        <begin position="460"/>
        <end position="539"/>
    </location>
</feature>
<feature type="coiled-coil region" evidence="1">
    <location>
        <begin position="442"/>
        <end position="469"/>
    </location>
</feature>
<evidence type="ECO:0000313" key="5">
    <source>
        <dbReference type="Proteomes" id="UP000238642"/>
    </source>
</evidence>
<name>A0A2S9JV15_9SPHI</name>
<keyword evidence="2" id="KW-0812">Transmembrane</keyword>
<dbReference type="Gene3D" id="1.25.40.10">
    <property type="entry name" value="Tetratricopeptide repeat domain"/>
    <property type="match status" value="1"/>
</dbReference>
<accession>A0A2S9JV15</accession>
<dbReference type="PANTHER" id="PTHR34220:SF7">
    <property type="entry name" value="SENSOR HISTIDINE KINASE YPDA"/>
    <property type="match status" value="1"/>
</dbReference>
<evidence type="ECO:0000256" key="1">
    <source>
        <dbReference type="SAM" id="Coils"/>
    </source>
</evidence>
<comment type="caution">
    <text evidence="4">The sequence shown here is derived from an EMBL/GenBank/DDBJ whole genome shotgun (WGS) entry which is preliminary data.</text>
</comment>
<dbReference type="Pfam" id="PF06580">
    <property type="entry name" value="His_kinase"/>
    <property type="match status" value="1"/>
</dbReference>
<organism evidence="4 5">
    <name type="scientific">Sphingobacterium gobiense</name>
    <dbReference type="NCBI Taxonomy" id="1382456"/>
    <lineage>
        <taxon>Bacteria</taxon>
        <taxon>Pseudomonadati</taxon>
        <taxon>Bacteroidota</taxon>
        <taxon>Sphingobacteriia</taxon>
        <taxon>Sphingobacteriales</taxon>
        <taxon>Sphingobacteriaceae</taxon>
        <taxon>Sphingobacterium</taxon>
    </lineage>
</organism>
<proteinExistence type="predicted"/>
<reference evidence="4 5" key="1">
    <citation type="submission" date="2018-02" db="EMBL/GenBank/DDBJ databases">
        <title>The draft genome of Sphingobacterium gobiense H7.</title>
        <authorList>
            <person name="Li L."/>
            <person name="Liu L."/>
            <person name="Zhang X."/>
            <person name="Wang T."/>
            <person name="Liang L."/>
        </authorList>
    </citation>
    <scope>NUCLEOTIDE SEQUENCE [LARGE SCALE GENOMIC DNA]</scope>
    <source>
        <strain evidence="4 5">ACCC 05757</strain>
    </source>
</reference>
<dbReference type="Gene3D" id="3.30.565.10">
    <property type="entry name" value="Histidine kinase-like ATPase, C-terminal domain"/>
    <property type="match status" value="1"/>
</dbReference>